<keyword evidence="2" id="KW-0479">Metal-binding</keyword>
<dbReference type="FunFam" id="3.30.50.10:FF:000032">
    <property type="entry name" value="Transcription factor GATA-3"/>
    <property type="match status" value="1"/>
</dbReference>
<evidence type="ECO:0000256" key="1">
    <source>
        <dbReference type="ARBA" id="ARBA00004123"/>
    </source>
</evidence>
<dbReference type="SUPFAM" id="SSF57716">
    <property type="entry name" value="Glucocorticoid receptor-like (DNA-binding domain)"/>
    <property type="match status" value="2"/>
</dbReference>
<dbReference type="InterPro" id="IPR039355">
    <property type="entry name" value="Transcription_factor_GATA"/>
</dbReference>
<feature type="domain" description="GATA-type" evidence="13">
    <location>
        <begin position="173"/>
        <end position="228"/>
    </location>
</feature>
<evidence type="ECO:0000256" key="8">
    <source>
        <dbReference type="ARBA" id="ARBA00023159"/>
    </source>
</evidence>
<reference evidence="14" key="1">
    <citation type="journal article" date="2017" name="BMC Biol.">
        <title>Cleavage modification did not alter blastomere fates during bryozoan evolution.</title>
        <authorList>
            <person name="Vellutini B.C."/>
            <person name="Martin-Duran J.M."/>
            <person name="Hejnol A."/>
        </authorList>
    </citation>
    <scope>NUCLEOTIDE SEQUENCE</scope>
</reference>
<comment type="subcellular location">
    <subcellularLocation>
        <location evidence="1">Nucleus</location>
    </subcellularLocation>
</comment>
<proteinExistence type="evidence at transcript level"/>
<dbReference type="GO" id="GO:0000981">
    <property type="term" value="F:DNA-binding transcription factor activity, RNA polymerase II-specific"/>
    <property type="evidence" value="ECO:0007669"/>
    <property type="project" value="TreeGrafter"/>
</dbReference>
<dbReference type="Pfam" id="PF00320">
    <property type="entry name" value="GATA"/>
    <property type="match status" value="2"/>
</dbReference>
<feature type="compositionally biased region" description="Polar residues" evidence="12">
    <location>
        <begin position="325"/>
        <end position="336"/>
    </location>
</feature>
<dbReference type="Gene3D" id="3.30.50.10">
    <property type="entry name" value="Erythroid Transcription Factor GATA-1, subunit A"/>
    <property type="match status" value="2"/>
</dbReference>
<dbReference type="PANTHER" id="PTHR10071">
    <property type="entry name" value="TRANSCRIPTION FACTOR GATA FAMILY MEMBER"/>
    <property type="match status" value="1"/>
</dbReference>
<dbReference type="FunFam" id="3.30.50.10:FF:000001">
    <property type="entry name" value="GATA transcription factor (GATAd)"/>
    <property type="match status" value="1"/>
</dbReference>
<dbReference type="GO" id="GO:0000122">
    <property type="term" value="P:negative regulation of transcription by RNA polymerase II"/>
    <property type="evidence" value="ECO:0007669"/>
    <property type="project" value="TreeGrafter"/>
</dbReference>
<dbReference type="GO" id="GO:0000978">
    <property type="term" value="F:RNA polymerase II cis-regulatory region sequence-specific DNA binding"/>
    <property type="evidence" value="ECO:0007669"/>
    <property type="project" value="TreeGrafter"/>
</dbReference>
<keyword evidence="6" id="KW-0805">Transcription regulation</keyword>
<dbReference type="GO" id="GO:0045165">
    <property type="term" value="P:cell fate commitment"/>
    <property type="evidence" value="ECO:0007669"/>
    <property type="project" value="TreeGrafter"/>
</dbReference>
<keyword evidence="9" id="KW-0804">Transcription</keyword>
<sequence>MAVVDTADYSKCMSSHIHQTSAHKYGDMDMMSTAVDYEKMYNCYSAAAPPYPILQASYPPSGYENAGFASSQFANSKSALNNMGYGQQTATWNSIPPVSVAYPPPAHSTGLTSSDSVYDMSAYNRAQTMYPYTDNQGVWAQGYANMTDVSQSSPDSLSTSEMTQHASMDSDFYSDSRECVNCGSISTPLWRRDGTGHYLCNACGLYHTVNGQNRPLMKSAQRRLSSSRRQGASCANCHTTTTTLWRRDNEGQPVCNACGLYYKLHNVNRPLTMKKDGIQTRKRKPKTSNKEKPAKPKTNPNTVQSASSHLVSSMNDNLKRETKSPNESLNSSKISPQLSKYITNDIELTKSESPSHHDTSITSKSMELSAAYSSVGNTMSYHNSSSLSPLYTSVAISTKPQSLSNPPAYDNLYNTNTKDYSSLSSNQVAVN</sequence>
<evidence type="ECO:0000256" key="9">
    <source>
        <dbReference type="ARBA" id="ARBA00023163"/>
    </source>
</evidence>
<keyword evidence="3" id="KW-0677">Repeat</keyword>
<evidence type="ECO:0000256" key="5">
    <source>
        <dbReference type="ARBA" id="ARBA00022833"/>
    </source>
</evidence>
<keyword evidence="7" id="KW-0238">DNA-binding</keyword>
<protein>
    <submittedName>
        <fullName evidence="14">Gata456b</fullName>
    </submittedName>
</protein>
<evidence type="ECO:0000256" key="10">
    <source>
        <dbReference type="ARBA" id="ARBA00023242"/>
    </source>
</evidence>
<accession>A0A1W6AZL0</accession>
<dbReference type="GO" id="GO:0005634">
    <property type="term" value="C:nucleus"/>
    <property type="evidence" value="ECO:0007669"/>
    <property type="project" value="UniProtKB-SubCell"/>
</dbReference>
<dbReference type="EMBL" id="KY565396">
    <property type="protein sequence ID" value="ARJ36955.1"/>
    <property type="molecule type" value="mRNA"/>
</dbReference>
<dbReference type="InterPro" id="IPR000679">
    <property type="entry name" value="Znf_GATA"/>
</dbReference>
<feature type="region of interest" description="Disordered" evidence="12">
    <location>
        <begin position="272"/>
        <end position="336"/>
    </location>
</feature>
<evidence type="ECO:0000313" key="14">
    <source>
        <dbReference type="EMBL" id="ARJ36955.1"/>
    </source>
</evidence>
<dbReference type="CDD" id="cd00202">
    <property type="entry name" value="ZnF_GATA"/>
    <property type="match status" value="2"/>
</dbReference>
<name>A0A1W6AZL0_MEMME</name>
<evidence type="ECO:0000259" key="13">
    <source>
        <dbReference type="PROSITE" id="PS50114"/>
    </source>
</evidence>
<dbReference type="PROSITE" id="PS50114">
    <property type="entry name" value="GATA_ZN_FINGER_2"/>
    <property type="match status" value="2"/>
</dbReference>
<keyword evidence="5" id="KW-0862">Zinc</keyword>
<evidence type="ECO:0000256" key="2">
    <source>
        <dbReference type="ARBA" id="ARBA00022723"/>
    </source>
</evidence>
<evidence type="ECO:0000256" key="12">
    <source>
        <dbReference type="SAM" id="MobiDB-lite"/>
    </source>
</evidence>
<feature type="domain" description="GATA-type" evidence="13">
    <location>
        <begin position="228"/>
        <end position="281"/>
    </location>
</feature>
<keyword evidence="10" id="KW-0539">Nucleus</keyword>
<dbReference type="PROSITE" id="PS00344">
    <property type="entry name" value="GATA_ZN_FINGER_1"/>
    <property type="match status" value="2"/>
</dbReference>
<evidence type="ECO:0000256" key="6">
    <source>
        <dbReference type="ARBA" id="ARBA00023015"/>
    </source>
</evidence>
<evidence type="ECO:0000256" key="3">
    <source>
        <dbReference type="ARBA" id="ARBA00022737"/>
    </source>
</evidence>
<keyword evidence="4 11" id="KW-0863">Zinc-finger</keyword>
<organism evidence="14">
    <name type="scientific">Membranipora membranacea</name>
    <name type="common">Sea mat</name>
    <dbReference type="NCBI Taxonomy" id="95170"/>
    <lineage>
        <taxon>Eukaryota</taxon>
        <taxon>Metazoa</taxon>
        <taxon>Spiralia</taxon>
        <taxon>Lophotrochozoa</taxon>
        <taxon>Bryozoa</taxon>
        <taxon>Gymnolaemata</taxon>
        <taxon>Cheilostomatida</taxon>
        <taxon>Malacostegina</taxon>
        <taxon>Membraniporoidea</taxon>
        <taxon>Membraniporidae</taxon>
        <taxon>Membranipora</taxon>
    </lineage>
</organism>
<evidence type="ECO:0000256" key="11">
    <source>
        <dbReference type="PROSITE-ProRule" id="PRU00094"/>
    </source>
</evidence>
<dbReference type="GO" id="GO:0008270">
    <property type="term" value="F:zinc ion binding"/>
    <property type="evidence" value="ECO:0007669"/>
    <property type="project" value="UniProtKB-KW"/>
</dbReference>
<evidence type="ECO:0000256" key="7">
    <source>
        <dbReference type="ARBA" id="ARBA00023125"/>
    </source>
</evidence>
<feature type="compositionally biased region" description="Polar residues" evidence="12">
    <location>
        <begin position="298"/>
        <end position="316"/>
    </location>
</feature>
<dbReference type="PRINTS" id="PR00619">
    <property type="entry name" value="GATAZNFINGER"/>
</dbReference>
<keyword evidence="8" id="KW-0010">Activator</keyword>
<dbReference type="GO" id="GO:0045944">
    <property type="term" value="P:positive regulation of transcription by RNA polymerase II"/>
    <property type="evidence" value="ECO:0007669"/>
    <property type="project" value="TreeGrafter"/>
</dbReference>
<dbReference type="PANTHER" id="PTHR10071:SF281">
    <property type="entry name" value="BOX A-BINDING FACTOR-RELATED"/>
    <property type="match status" value="1"/>
</dbReference>
<dbReference type="InterPro" id="IPR013088">
    <property type="entry name" value="Znf_NHR/GATA"/>
</dbReference>
<evidence type="ECO:0000256" key="4">
    <source>
        <dbReference type="ARBA" id="ARBA00022771"/>
    </source>
</evidence>
<gene>
    <name evidence="14" type="primary">gata456b</name>
</gene>
<dbReference type="SMART" id="SM00401">
    <property type="entry name" value="ZnF_GATA"/>
    <property type="match status" value="2"/>
</dbReference>
<dbReference type="AlphaFoldDB" id="A0A1W6AZL0"/>